<dbReference type="SMART" id="SM00252">
    <property type="entry name" value="SH2"/>
    <property type="match status" value="1"/>
</dbReference>
<dbReference type="Pfam" id="PF14604">
    <property type="entry name" value="SH3_9"/>
    <property type="match status" value="1"/>
</dbReference>
<organism evidence="12 13">
    <name type="scientific">Patagioenas fasciata monilis</name>
    <dbReference type="NCBI Taxonomy" id="372326"/>
    <lineage>
        <taxon>Eukaryota</taxon>
        <taxon>Metazoa</taxon>
        <taxon>Chordata</taxon>
        <taxon>Craniata</taxon>
        <taxon>Vertebrata</taxon>
        <taxon>Euteleostomi</taxon>
        <taxon>Archelosauria</taxon>
        <taxon>Archosauria</taxon>
        <taxon>Dinosauria</taxon>
        <taxon>Saurischia</taxon>
        <taxon>Theropoda</taxon>
        <taxon>Coelurosauria</taxon>
        <taxon>Aves</taxon>
        <taxon>Neognathae</taxon>
        <taxon>Neoaves</taxon>
        <taxon>Columbimorphae</taxon>
        <taxon>Columbiformes</taxon>
        <taxon>Columbidae</taxon>
        <taxon>Patagioenas</taxon>
    </lineage>
</organism>
<evidence type="ECO:0000313" key="13">
    <source>
        <dbReference type="Proteomes" id="UP000190648"/>
    </source>
</evidence>
<dbReference type="InterPro" id="IPR036860">
    <property type="entry name" value="SH2_dom_sf"/>
</dbReference>
<dbReference type="SMART" id="SM00233">
    <property type="entry name" value="PH"/>
    <property type="match status" value="1"/>
</dbReference>
<dbReference type="OrthoDB" id="5340910at2759"/>
<dbReference type="InterPro" id="IPR011993">
    <property type="entry name" value="PH-like_dom_sf"/>
</dbReference>
<evidence type="ECO:0000256" key="7">
    <source>
        <dbReference type="PROSITE-ProRule" id="PRU00191"/>
    </source>
</evidence>
<name>A0A1V4KK62_PATFA</name>
<protein>
    <submittedName>
        <fullName evidence="12">Proto-oncogene vav</fullName>
    </submittedName>
</protein>
<evidence type="ECO:0000313" key="12">
    <source>
        <dbReference type="EMBL" id="OPJ84840.1"/>
    </source>
</evidence>
<dbReference type="InterPro" id="IPR055251">
    <property type="entry name" value="SOS1_NGEF_PH"/>
</dbReference>
<dbReference type="Gene3D" id="2.30.30.40">
    <property type="entry name" value="SH3 Domains"/>
    <property type="match status" value="1"/>
</dbReference>
<dbReference type="InterPro" id="IPR001849">
    <property type="entry name" value="PH_domain"/>
</dbReference>
<keyword evidence="6 7" id="KW-0727">SH2 domain</keyword>
<feature type="domain" description="SH3" evidence="10">
    <location>
        <begin position="302"/>
        <end position="362"/>
    </location>
</feature>
<proteinExistence type="predicted"/>
<dbReference type="FunFam" id="2.30.30.40:FF:000072">
    <property type="entry name" value="Unconventional Myosin IB"/>
    <property type="match status" value="1"/>
</dbReference>
<dbReference type="SUPFAM" id="SSF50729">
    <property type="entry name" value="PH domain-like"/>
    <property type="match status" value="1"/>
</dbReference>
<evidence type="ECO:0000256" key="8">
    <source>
        <dbReference type="PROSITE-ProRule" id="PRU00192"/>
    </source>
</evidence>
<feature type="domain" description="PH" evidence="11">
    <location>
        <begin position="11"/>
        <end position="113"/>
    </location>
</feature>
<dbReference type="CDD" id="cd01223">
    <property type="entry name" value="PH_Vav"/>
    <property type="match status" value="1"/>
</dbReference>
<dbReference type="EMBL" id="LSYS01002970">
    <property type="protein sequence ID" value="OPJ84840.1"/>
    <property type="molecule type" value="Genomic_DNA"/>
</dbReference>
<dbReference type="InterPro" id="IPR001452">
    <property type="entry name" value="SH3_domain"/>
</dbReference>
<dbReference type="PROSITE" id="PS50003">
    <property type="entry name" value="PH_DOMAIN"/>
    <property type="match status" value="1"/>
</dbReference>
<dbReference type="SUPFAM" id="SSF50044">
    <property type="entry name" value="SH3-domain"/>
    <property type="match status" value="1"/>
</dbReference>
<evidence type="ECO:0000259" key="10">
    <source>
        <dbReference type="PROSITE" id="PS50002"/>
    </source>
</evidence>
<dbReference type="SMART" id="SM00326">
    <property type="entry name" value="SH3"/>
    <property type="match status" value="1"/>
</dbReference>
<keyword evidence="13" id="KW-1185">Reference proteome</keyword>
<dbReference type="GO" id="GO:0005737">
    <property type="term" value="C:cytoplasm"/>
    <property type="evidence" value="ECO:0007669"/>
    <property type="project" value="TreeGrafter"/>
</dbReference>
<evidence type="ECO:0000256" key="4">
    <source>
        <dbReference type="ARBA" id="ARBA00022737"/>
    </source>
</evidence>
<dbReference type="PRINTS" id="PR00401">
    <property type="entry name" value="SH2DOMAIN"/>
</dbReference>
<dbReference type="Pfam" id="PF00017">
    <property type="entry name" value="SH2"/>
    <property type="match status" value="1"/>
</dbReference>
<dbReference type="PROSITE" id="PS50001">
    <property type="entry name" value="SH2"/>
    <property type="match status" value="1"/>
</dbReference>
<keyword evidence="4" id="KW-0677">Repeat</keyword>
<dbReference type="PANTHER" id="PTHR45818:SF2">
    <property type="entry name" value="PROTO-ONCOGENE VAV"/>
    <property type="match status" value="1"/>
</dbReference>
<comment type="caution">
    <text evidence="12">The sequence shown here is derived from an EMBL/GenBank/DDBJ whole genome shotgun (WGS) entry which is preliminary data.</text>
</comment>
<dbReference type="GO" id="GO:0005085">
    <property type="term" value="F:guanyl-nucleotide exchange factor activity"/>
    <property type="evidence" value="ECO:0007669"/>
    <property type="project" value="TreeGrafter"/>
</dbReference>
<evidence type="ECO:0000256" key="3">
    <source>
        <dbReference type="ARBA" id="ARBA00022723"/>
    </source>
</evidence>
<dbReference type="PANTHER" id="PTHR45818">
    <property type="entry name" value="PROTEIN VAV"/>
    <property type="match status" value="1"/>
</dbReference>
<dbReference type="AlphaFoldDB" id="A0A1V4KK62"/>
<dbReference type="PRINTS" id="PR00452">
    <property type="entry name" value="SH3DOMAIN"/>
</dbReference>
<evidence type="ECO:0000256" key="6">
    <source>
        <dbReference type="ARBA" id="ARBA00022999"/>
    </source>
</evidence>
<accession>A0A1V4KK62</accession>
<evidence type="ECO:0000259" key="11">
    <source>
        <dbReference type="PROSITE" id="PS50003"/>
    </source>
</evidence>
<gene>
    <name evidence="12" type="primary">VAV1</name>
    <name evidence="12" type="ORF">AV530_007061</name>
</gene>
<dbReference type="Pfam" id="PF22697">
    <property type="entry name" value="SOS1_NGEF_PH"/>
    <property type="match status" value="1"/>
</dbReference>
<dbReference type="Gene3D" id="2.30.29.30">
    <property type="entry name" value="Pleckstrin-homology domain (PH domain)/Phosphotyrosine-binding domain (PTB)"/>
    <property type="match status" value="1"/>
</dbReference>
<evidence type="ECO:0000256" key="2">
    <source>
        <dbReference type="ARBA" id="ARBA00022553"/>
    </source>
</evidence>
<evidence type="ECO:0000256" key="5">
    <source>
        <dbReference type="ARBA" id="ARBA00022833"/>
    </source>
</evidence>
<keyword evidence="2" id="KW-0597">Phosphoprotein</keyword>
<dbReference type="PROSITE" id="PS50002">
    <property type="entry name" value="SH3"/>
    <property type="match status" value="1"/>
</dbReference>
<dbReference type="Gene3D" id="3.30.505.10">
    <property type="entry name" value="SH2 domain"/>
    <property type="match status" value="1"/>
</dbReference>
<dbReference type="GO" id="GO:0016477">
    <property type="term" value="P:cell migration"/>
    <property type="evidence" value="ECO:0007669"/>
    <property type="project" value="TreeGrafter"/>
</dbReference>
<dbReference type="InterPro" id="IPR037832">
    <property type="entry name" value="PH_Vav"/>
</dbReference>
<evidence type="ECO:0000256" key="1">
    <source>
        <dbReference type="ARBA" id="ARBA00022443"/>
    </source>
</evidence>
<keyword evidence="5" id="KW-0862">Zinc</keyword>
<keyword evidence="1 8" id="KW-0728">SH3 domain</keyword>
<sequence length="365" mass="41609">MQPQSLAQFGRPKIDGELKVSSTERRSKVDRYGFLLDKALIICKRRGDNYEAKDVVDLQSHQLRDGGLGPRDGKKWSHTFLLIATAGLQGYELFFKTHELKKKWLEQFEMALSNIFPEHALADGHEFQMFSFEDTTSCRACQMLLRWDPQNYGPFGGDRGRNLATGDLGWFPCATVRPFVPVPLPDLSVYPWFAGPMERGEAEEALAPRSDGAFLVRQRAKDGGEYAISIKFRGEVKHIKVMTGEGLFRVTDKKAFKGLVELVEFYQRHSLRDCFKALDTTLTVAFKEPERRAGPWAHGAVRSFGSAKARYDFSARDRTELTLREGDVIRVLSKKGHPGWWKGEIYGRVGWFPANYVDEDYSEYC</sequence>
<keyword evidence="3" id="KW-0479">Metal-binding</keyword>
<dbReference type="InterPro" id="IPR000980">
    <property type="entry name" value="SH2"/>
</dbReference>
<dbReference type="SUPFAM" id="SSF55550">
    <property type="entry name" value="SH2 domain"/>
    <property type="match status" value="1"/>
</dbReference>
<dbReference type="InterPro" id="IPR036028">
    <property type="entry name" value="SH3-like_dom_sf"/>
</dbReference>
<dbReference type="Proteomes" id="UP000190648">
    <property type="component" value="Unassembled WGS sequence"/>
</dbReference>
<feature type="domain" description="SH2" evidence="9">
    <location>
        <begin position="192"/>
        <end position="282"/>
    </location>
</feature>
<reference evidence="12 13" key="1">
    <citation type="submission" date="2016-02" db="EMBL/GenBank/DDBJ databases">
        <title>Band-tailed pigeon sequencing and assembly.</title>
        <authorList>
            <person name="Soares A.E."/>
            <person name="Novak B.J."/>
            <person name="Rice E.S."/>
            <person name="O'Connell B."/>
            <person name="Chang D."/>
            <person name="Weber S."/>
            <person name="Shapiro B."/>
        </authorList>
    </citation>
    <scope>NUCLEOTIDE SEQUENCE [LARGE SCALE GENOMIC DNA]</scope>
    <source>
        <strain evidence="12">BTP2013</strain>
        <tissue evidence="12">Blood</tissue>
    </source>
</reference>
<dbReference type="GO" id="GO:0046872">
    <property type="term" value="F:metal ion binding"/>
    <property type="evidence" value="ECO:0007669"/>
    <property type="project" value="UniProtKB-KW"/>
</dbReference>
<dbReference type="STRING" id="372326.A0A1V4KK62"/>
<evidence type="ECO:0000259" key="9">
    <source>
        <dbReference type="PROSITE" id="PS50001"/>
    </source>
</evidence>